<organism evidence="1 2">
    <name type="scientific">Mucuna pruriens</name>
    <name type="common">Velvet bean</name>
    <name type="synonym">Dolichos pruriens</name>
    <dbReference type="NCBI Taxonomy" id="157652"/>
    <lineage>
        <taxon>Eukaryota</taxon>
        <taxon>Viridiplantae</taxon>
        <taxon>Streptophyta</taxon>
        <taxon>Embryophyta</taxon>
        <taxon>Tracheophyta</taxon>
        <taxon>Spermatophyta</taxon>
        <taxon>Magnoliopsida</taxon>
        <taxon>eudicotyledons</taxon>
        <taxon>Gunneridae</taxon>
        <taxon>Pentapetalae</taxon>
        <taxon>rosids</taxon>
        <taxon>fabids</taxon>
        <taxon>Fabales</taxon>
        <taxon>Fabaceae</taxon>
        <taxon>Papilionoideae</taxon>
        <taxon>50 kb inversion clade</taxon>
        <taxon>NPAAA clade</taxon>
        <taxon>indigoferoid/millettioid clade</taxon>
        <taxon>Phaseoleae</taxon>
        <taxon>Mucuna</taxon>
    </lineage>
</organism>
<reference evidence="1" key="1">
    <citation type="submission" date="2018-05" db="EMBL/GenBank/DDBJ databases">
        <title>Draft genome of Mucuna pruriens seed.</title>
        <authorList>
            <person name="Nnadi N.E."/>
            <person name="Vos R."/>
            <person name="Hasami M.H."/>
            <person name="Devisetty U.K."/>
            <person name="Aguiy J.C."/>
        </authorList>
    </citation>
    <scope>NUCLEOTIDE SEQUENCE [LARGE SCALE GENOMIC DNA]</scope>
    <source>
        <strain evidence="1">JCA_2017</strain>
    </source>
</reference>
<evidence type="ECO:0000313" key="1">
    <source>
        <dbReference type="EMBL" id="RDY07247.1"/>
    </source>
</evidence>
<evidence type="ECO:0000313" key="2">
    <source>
        <dbReference type="Proteomes" id="UP000257109"/>
    </source>
</evidence>
<sequence>SVCTQPRSSRIVSVEVDSAQSLLRATRPLPRRVEYQSSHSRFILSLSFLPIGSERCFSKVSRRSRRYRSRVWEARGYQRRLLNIVDCMTRSSYNILYELDLEIDRTLCRLRKVGSSIVSNNSSSNINSNFNFGLNKSQESEQMESNDRTLKELAMLDVVKPPQALKGISRGLFHDKATRDTERLHQEEVLVLFSTWGDMKHMFLEKFFQASRTVTIKKEINIRERSCILGKIYLPMCHMSTSSDK</sequence>
<dbReference type="EMBL" id="QJKJ01001516">
    <property type="protein sequence ID" value="RDY07247.1"/>
    <property type="molecule type" value="Genomic_DNA"/>
</dbReference>
<gene>
    <name evidence="1" type="ORF">CR513_08666</name>
</gene>
<proteinExistence type="predicted"/>
<keyword evidence="2" id="KW-1185">Reference proteome</keyword>
<protein>
    <submittedName>
        <fullName evidence="1">Uncharacterized protein</fullName>
    </submittedName>
</protein>
<feature type="non-terminal residue" evidence="1">
    <location>
        <position position="1"/>
    </location>
</feature>
<dbReference type="Proteomes" id="UP000257109">
    <property type="component" value="Unassembled WGS sequence"/>
</dbReference>
<name>A0A371HWS8_MUCPR</name>
<accession>A0A371HWS8</accession>
<feature type="non-terminal residue" evidence="1">
    <location>
        <position position="245"/>
    </location>
</feature>
<dbReference type="AlphaFoldDB" id="A0A371HWS8"/>
<comment type="caution">
    <text evidence="1">The sequence shown here is derived from an EMBL/GenBank/DDBJ whole genome shotgun (WGS) entry which is preliminary data.</text>
</comment>